<dbReference type="NCBIfam" id="TIGR02122">
    <property type="entry name" value="TRAP_TAXI"/>
    <property type="match status" value="1"/>
</dbReference>
<dbReference type="PANTHER" id="PTHR42941:SF1">
    <property type="entry name" value="SLL1037 PROTEIN"/>
    <property type="match status" value="1"/>
</dbReference>
<evidence type="ECO:0008006" key="3">
    <source>
        <dbReference type="Google" id="ProtNLM"/>
    </source>
</evidence>
<accession>A0A1I1U6K9</accession>
<evidence type="ECO:0000313" key="1">
    <source>
        <dbReference type="EMBL" id="SFD64353.1"/>
    </source>
</evidence>
<proteinExistence type="predicted"/>
<dbReference type="InterPro" id="IPR006311">
    <property type="entry name" value="TAT_signal"/>
</dbReference>
<dbReference type="OrthoDB" id="5582316at2"/>
<dbReference type="STRING" id="910347.SAMN05421773_12226"/>
<dbReference type="EMBL" id="FOLM01000022">
    <property type="protein sequence ID" value="SFD64353.1"/>
    <property type="molecule type" value="Genomic_DNA"/>
</dbReference>
<dbReference type="AlphaFoldDB" id="A0A1I1U6K9"/>
<reference evidence="1 2" key="1">
    <citation type="submission" date="2016-10" db="EMBL/GenBank/DDBJ databases">
        <authorList>
            <person name="de Groot N.N."/>
        </authorList>
    </citation>
    <scope>NUCLEOTIDE SEQUENCE [LARGE SCALE GENOMIC DNA]</scope>
    <source>
        <strain evidence="1 2">CGMCC 4.5739</strain>
    </source>
</reference>
<dbReference type="SUPFAM" id="SSF53850">
    <property type="entry name" value="Periplasmic binding protein-like II"/>
    <property type="match status" value="1"/>
</dbReference>
<dbReference type="PANTHER" id="PTHR42941">
    <property type="entry name" value="SLL1037 PROTEIN"/>
    <property type="match status" value="1"/>
</dbReference>
<dbReference type="PROSITE" id="PS51318">
    <property type="entry name" value="TAT"/>
    <property type="match status" value="1"/>
</dbReference>
<dbReference type="Gene3D" id="3.40.190.10">
    <property type="entry name" value="Periplasmic binding protein-like II"/>
    <property type="match status" value="2"/>
</dbReference>
<dbReference type="Pfam" id="PF16868">
    <property type="entry name" value="NMT1_3"/>
    <property type="match status" value="1"/>
</dbReference>
<organism evidence="1 2">
    <name type="scientific">Streptomyces aidingensis</name>
    <dbReference type="NCBI Taxonomy" id="910347"/>
    <lineage>
        <taxon>Bacteria</taxon>
        <taxon>Bacillati</taxon>
        <taxon>Actinomycetota</taxon>
        <taxon>Actinomycetes</taxon>
        <taxon>Kitasatosporales</taxon>
        <taxon>Streptomycetaceae</taxon>
        <taxon>Streptomyces</taxon>
    </lineage>
</organism>
<keyword evidence="2" id="KW-1185">Reference proteome</keyword>
<dbReference type="InterPro" id="IPR011852">
    <property type="entry name" value="TRAP_TAXI"/>
</dbReference>
<dbReference type="Proteomes" id="UP000199207">
    <property type="component" value="Unassembled WGS sequence"/>
</dbReference>
<protein>
    <recommendedName>
        <fullName evidence="3">TRAP transporter solute receptor, TAXI family</fullName>
    </recommendedName>
</protein>
<name>A0A1I1U6K9_9ACTN</name>
<sequence>MNIRLSPPAGGRRPLPPARRRLLGWGAAGAAALAGGAWWQAAADDGPGPHGTLTMSTGVPSGVYVRYGQLLQAQLTRELPGMEVVLLPSEGSLQNIRRLVSGEADITIATADSLVTYQLGGGAGSGRLRALARLYDDYMQLVVPVDSPVGSAAELAGLRVGVGQDGSGVQLVARQMLAAAGLDMEQDLRPVREGIHTMPRLLENDRLDAFFWSGGLPTSAVQKLSQRMDIRLVPLGELLTGLHSLGQEGTHYRAAVVPSDVYPEIRTGGTVDTIAVANLLVAMEALDGELTEHVTRAVISGRDRIAEEVHAAQRVDLRTAIYTRPLELHEGAKRYYRSVKS</sequence>
<dbReference type="RefSeq" id="WP_093841347.1">
    <property type="nucleotide sequence ID" value="NZ_FOLM01000022.1"/>
</dbReference>
<gene>
    <name evidence="1" type="ORF">SAMN05421773_12226</name>
</gene>
<evidence type="ECO:0000313" key="2">
    <source>
        <dbReference type="Proteomes" id="UP000199207"/>
    </source>
</evidence>